<dbReference type="InterPro" id="IPR000092">
    <property type="entry name" value="Polyprenyl_synt"/>
</dbReference>
<dbReference type="Proteomes" id="UP000535543">
    <property type="component" value="Unassembled WGS sequence"/>
</dbReference>
<dbReference type="PROSITE" id="PS00723">
    <property type="entry name" value="POLYPRENYL_SYNTHASE_1"/>
    <property type="match status" value="1"/>
</dbReference>
<protein>
    <submittedName>
        <fullName evidence="8">Polyprenyl synthetase family protein</fullName>
    </submittedName>
</protein>
<comment type="cofactor">
    <cofactor evidence="1">
        <name>Mg(2+)</name>
        <dbReference type="ChEBI" id="CHEBI:18420"/>
    </cofactor>
</comment>
<evidence type="ECO:0000313" key="8">
    <source>
        <dbReference type="EMBL" id="NMN94875.1"/>
    </source>
</evidence>
<evidence type="ECO:0000256" key="2">
    <source>
        <dbReference type="ARBA" id="ARBA00005128"/>
    </source>
</evidence>
<dbReference type="SUPFAM" id="SSF48576">
    <property type="entry name" value="Terpenoid synthases"/>
    <property type="match status" value="1"/>
</dbReference>
<gene>
    <name evidence="8" type="ORF">FGL95_07485</name>
</gene>
<comment type="pathway">
    <text evidence="2">Isoprenoid biosynthesis.</text>
</comment>
<evidence type="ECO:0000256" key="7">
    <source>
        <dbReference type="RuleBase" id="RU004466"/>
    </source>
</evidence>
<name>A0A848K794_9NOCA</name>
<proteinExistence type="inferred from homology"/>
<evidence type="ECO:0000313" key="9">
    <source>
        <dbReference type="Proteomes" id="UP000535543"/>
    </source>
</evidence>
<evidence type="ECO:0000256" key="3">
    <source>
        <dbReference type="ARBA" id="ARBA00006706"/>
    </source>
</evidence>
<evidence type="ECO:0000256" key="1">
    <source>
        <dbReference type="ARBA" id="ARBA00001946"/>
    </source>
</evidence>
<accession>A0A848K794</accession>
<keyword evidence="4 7" id="KW-0808">Transferase</keyword>
<dbReference type="GO" id="GO:0008299">
    <property type="term" value="P:isoprenoid biosynthetic process"/>
    <property type="evidence" value="ECO:0007669"/>
    <property type="project" value="InterPro"/>
</dbReference>
<comment type="caution">
    <text evidence="8">The sequence shown here is derived from an EMBL/GenBank/DDBJ whole genome shotgun (WGS) entry which is preliminary data.</text>
</comment>
<dbReference type="EMBL" id="VCQU01000002">
    <property type="protein sequence ID" value="NMN94875.1"/>
    <property type="molecule type" value="Genomic_DNA"/>
</dbReference>
<dbReference type="GO" id="GO:0046872">
    <property type="term" value="F:metal ion binding"/>
    <property type="evidence" value="ECO:0007669"/>
    <property type="project" value="UniProtKB-KW"/>
</dbReference>
<keyword evidence="5" id="KW-0479">Metal-binding</keyword>
<reference evidence="8 9" key="2">
    <citation type="submission" date="2020-06" db="EMBL/GenBank/DDBJ databases">
        <title>Antribacter stalactiti gen. nov., sp. nov., a new member of the family Nacardiaceae isolated from a cave.</title>
        <authorList>
            <person name="Kim I.S."/>
        </authorList>
    </citation>
    <scope>NUCLEOTIDE SEQUENCE [LARGE SCALE GENOMIC DNA]</scope>
    <source>
        <strain evidence="8 9">YC2-7</strain>
    </source>
</reference>
<dbReference type="Pfam" id="PF00348">
    <property type="entry name" value="polyprenyl_synt"/>
    <property type="match status" value="1"/>
</dbReference>
<dbReference type="Gene3D" id="1.10.600.10">
    <property type="entry name" value="Farnesyl Diphosphate Synthase"/>
    <property type="match status" value="1"/>
</dbReference>
<comment type="similarity">
    <text evidence="3 7">Belongs to the FPP/GGPP synthase family.</text>
</comment>
<dbReference type="CDD" id="cd00685">
    <property type="entry name" value="Trans_IPPS_HT"/>
    <property type="match status" value="1"/>
</dbReference>
<dbReference type="PANTHER" id="PTHR12001">
    <property type="entry name" value="GERANYLGERANYL PYROPHOSPHATE SYNTHASE"/>
    <property type="match status" value="1"/>
</dbReference>
<dbReference type="InterPro" id="IPR008949">
    <property type="entry name" value="Isoprenoid_synthase_dom_sf"/>
</dbReference>
<dbReference type="InterPro" id="IPR033749">
    <property type="entry name" value="Polyprenyl_synt_CS"/>
</dbReference>
<evidence type="ECO:0000256" key="5">
    <source>
        <dbReference type="ARBA" id="ARBA00022723"/>
    </source>
</evidence>
<organism evidence="8 9">
    <name type="scientific">Antrihabitans stalactiti</name>
    <dbReference type="NCBI Taxonomy" id="2584121"/>
    <lineage>
        <taxon>Bacteria</taxon>
        <taxon>Bacillati</taxon>
        <taxon>Actinomycetota</taxon>
        <taxon>Actinomycetes</taxon>
        <taxon>Mycobacteriales</taxon>
        <taxon>Nocardiaceae</taxon>
        <taxon>Antrihabitans</taxon>
    </lineage>
</organism>
<evidence type="ECO:0000256" key="6">
    <source>
        <dbReference type="ARBA" id="ARBA00022842"/>
    </source>
</evidence>
<evidence type="ECO:0000256" key="4">
    <source>
        <dbReference type="ARBA" id="ARBA00022679"/>
    </source>
</evidence>
<keyword evidence="6" id="KW-0460">Magnesium</keyword>
<dbReference type="PROSITE" id="PS00444">
    <property type="entry name" value="POLYPRENYL_SYNTHASE_2"/>
    <property type="match status" value="1"/>
</dbReference>
<sequence>MSTEPTALTAAFEAALREFFESRRPTVDSIGGDFAVAVDHLEQFVLRGGKRIRPAFAWTGWLGAGGDPAGPDSPIVLRVCAALELIQACALIHDDIIDSSHTRRGRPTVHIAFADRHRGRAWSGDSTDFGDAVAILLGDLALSWADDMVRESALSQAATARLAPVWSAMRTEVLGGQFLDLHSEVTGDETVEAALQIDRYKTAAYTVERPLHIGAALADADLALIDAYRRFGADIGIAFQLRDDLLGVFGDPSVTGKPSGDDLREGKRTALFAVALQRADRDSPATASLLRSSIGTELDDEQVETIRAELHRLGAVDDIEARISALTERAIDTLFTSSATPVAKDLLRDMAVSATSRTS</sequence>
<dbReference type="GO" id="GO:0004659">
    <property type="term" value="F:prenyltransferase activity"/>
    <property type="evidence" value="ECO:0007669"/>
    <property type="project" value="InterPro"/>
</dbReference>
<dbReference type="AlphaFoldDB" id="A0A848K794"/>
<dbReference type="SFLD" id="SFLDS00005">
    <property type="entry name" value="Isoprenoid_Synthase_Type_I"/>
    <property type="match status" value="1"/>
</dbReference>
<dbReference type="SFLD" id="SFLDG01017">
    <property type="entry name" value="Polyprenyl_Transferase_Like"/>
    <property type="match status" value="1"/>
</dbReference>
<dbReference type="PANTHER" id="PTHR12001:SF85">
    <property type="entry name" value="SHORT CHAIN ISOPRENYL DIPHOSPHATE SYNTHASE"/>
    <property type="match status" value="1"/>
</dbReference>
<reference evidence="8 9" key="1">
    <citation type="submission" date="2019-05" db="EMBL/GenBank/DDBJ databases">
        <authorList>
            <person name="Lee S.D."/>
        </authorList>
    </citation>
    <scope>NUCLEOTIDE SEQUENCE [LARGE SCALE GENOMIC DNA]</scope>
    <source>
        <strain evidence="8 9">YC2-7</strain>
    </source>
</reference>
<keyword evidence="9" id="KW-1185">Reference proteome</keyword>